<keyword evidence="4" id="KW-1185">Reference proteome</keyword>
<dbReference type="InterPro" id="IPR041459">
    <property type="entry name" value="MPTase-PolyVal"/>
</dbReference>
<dbReference type="EMBL" id="SEWF01000078">
    <property type="protein sequence ID" value="RYU92677.1"/>
    <property type="molecule type" value="Genomic_DNA"/>
</dbReference>
<dbReference type="InterPro" id="IPR017113">
    <property type="entry name" value="Antirestriction_ArdC"/>
</dbReference>
<organism evidence="3 4">
    <name type="scientific">Emticicia agri</name>
    <dbReference type="NCBI Taxonomy" id="2492393"/>
    <lineage>
        <taxon>Bacteria</taxon>
        <taxon>Pseudomonadati</taxon>
        <taxon>Bacteroidota</taxon>
        <taxon>Cytophagia</taxon>
        <taxon>Cytophagales</taxon>
        <taxon>Leadbetterellaceae</taxon>
        <taxon>Emticicia</taxon>
    </lineage>
</organism>
<dbReference type="RefSeq" id="WP_130024138.1">
    <property type="nucleotide sequence ID" value="NZ_SEWF01000078.1"/>
</dbReference>
<reference evidence="3 4" key="1">
    <citation type="submission" date="2019-02" db="EMBL/GenBank/DDBJ databases">
        <title>Bacterial novel species Emticicia sp. 17J42-9 isolated from soil.</title>
        <authorList>
            <person name="Jung H.-Y."/>
        </authorList>
    </citation>
    <scope>NUCLEOTIDE SEQUENCE [LARGE SCALE GENOMIC DNA]</scope>
    <source>
        <strain evidence="3 4">17J42-9</strain>
    </source>
</reference>
<dbReference type="OrthoDB" id="9792687at2"/>
<evidence type="ECO:0000313" key="3">
    <source>
        <dbReference type="EMBL" id="RYU92677.1"/>
    </source>
</evidence>
<name>A0A4Q5LT60_9BACT</name>
<dbReference type="GO" id="GO:0003697">
    <property type="term" value="F:single-stranded DNA binding"/>
    <property type="evidence" value="ECO:0007669"/>
    <property type="project" value="InterPro"/>
</dbReference>
<dbReference type="InterPro" id="IPR013610">
    <property type="entry name" value="ArdC_N"/>
</dbReference>
<accession>A0A4Q5LT60</accession>
<dbReference type="Proteomes" id="UP000293162">
    <property type="component" value="Unassembled WGS sequence"/>
</dbReference>
<dbReference type="AlphaFoldDB" id="A0A4Q5LT60"/>
<feature type="domain" description="N-terminal" evidence="1">
    <location>
        <begin position="6"/>
        <end position="125"/>
    </location>
</feature>
<proteinExistence type="predicted"/>
<evidence type="ECO:0000313" key="4">
    <source>
        <dbReference type="Proteomes" id="UP000293162"/>
    </source>
</evidence>
<evidence type="ECO:0000259" key="2">
    <source>
        <dbReference type="Pfam" id="PF18818"/>
    </source>
</evidence>
<evidence type="ECO:0000259" key="1">
    <source>
        <dbReference type="Pfam" id="PF08401"/>
    </source>
</evidence>
<comment type="caution">
    <text evidence="3">The sequence shown here is derived from an EMBL/GenBank/DDBJ whole genome shotgun (WGS) entry which is preliminary data.</text>
</comment>
<protein>
    <submittedName>
        <fullName evidence="3">DUF1738 domain-containing protein</fullName>
    </submittedName>
</protein>
<dbReference type="Pfam" id="PF18818">
    <property type="entry name" value="MPTase-PolyVal"/>
    <property type="match status" value="1"/>
</dbReference>
<dbReference type="PIRSF" id="PIRSF037112">
    <property type="entry name" value="Antirestriction_ArdC"/>
    <property type="match status" value="1"/>
</dbReference>
<gene>
    <name evidence="3" type="ORF">EWM59_25935</name>
</gene>
<dbReference type="Pfam" id="PF08401">
    <property type="entry name" value="ArdcN"/>
    <property type="match status" value="1"/>
</dbReference>
<sequence length="296" mass="34111">MNQTDDIYTRITNKILADLEKGELTWRKPWNSAHLSENVQRPLRWNNIPYTGINTVVLWSTAAEKSYDLPHWMTFNQAVDLKASVRKGEKGTQIIYADQLLKEEEDKHGEKQIIQIPFLKSYTVFNAHQIEGLPEHFYTMAEPVPVNTPQRMEGIETFFAQTKADIRKGYKAAYYMGEDYVDMPPIESFATAQDYYAVLAHEITHWTKHPTRLNRDFSRKVWGDEGYAKEELVAEIGACFLAADLGFEPMPEEKHAAYIQSWLQALQDDKKLIVFAASYAQKATEYLHSLQSPVLV</sequence>
<feature type="domain" description="Polyvalent protein metallopeptidase" evidence="2">
    <location>
        <begin position="155"/>
        <end position="278"/>
    </location>
</feature>